<name>A0A9P4YTE9_9HYPO</name>
<dbReference type="GeneID" id="55967789"/>
<dbReference type="FunFam" id="3.40.50.2000:FF:000009">
    <property type="entry name" value="Sterol 3-beta-glucosyltransferase UGT80A2"/>
    <property type="match status" value="1"/>
</dbReference>
<dbReference type="PROSITE" id="PS50330">
    <property type="entry name" value="UIM"/>
    <property type="match status" value="1"/>
</dbReference>
<feature type="compositionally biased region" description="Low complexity" evidence="2">
    <location>
        <begin position="952"/>
        <end position="965"/>
    </location>
</feature>
<dbReference type="EMBL" id="JAANYQ010000011">
    <property type="protein sequence ID" value="KAF4121720.1"/>
    <property type="molecule type" value="Genomic_DNA"/>
</dbReference>
<feature type="compositionally biased region" description="Low complexity" evidence="2">
    <location>
        <begin position="1151"/>
        <end position="1161"/>
    </location>
</feature>
<evidence type="ECO:0000259" key="3">
    <source>
        <dbReference type="Pfam" id="PF03033"/>
    </source>
</evidence>
<evidence type="ECO:0000256" key="2">
    <source>
        <dbReference type="SAM" id="MobiDB-lite"/>
    </source>
</evidence>
<dbReference type="GO" id="GO:0005975">
    <property type="term" value="P:carbohydrate metabolic process"/>
    <property type="evidence" value="ECO:0007669"/>
    <property type="project" value="InterPro"/>
</dbReference>
<dbReference type="Proteomes" id="UP000749293">
    <property type="component" value="Unassembled WGS sequence"/>
</dbReference>
<feature type="compositionally biased region" description="Basic and acidic residues" evidence="2">
    <location>
        <begin position="1078"/>
        <end position="1092"/>
    </location>
</feature>
<feature type="compositionally biased region" description="Polar residues" evidence="2">
    <location>
        <begin position="681"/>
        <end position="693"/>
    </location>
</feature>
<protein>
    <submittedName>
        <fullName evidence="5">UDP:flavonoid glycosyltransferase YjiC, YdhE family</fullName>
    </submittedName>
</protein>
<evidence type="ECO:0000313" key="5">
    <source>
        <dbReference type="EMBL" id="KAF4121720.1"/>
    </source>
</evidence>
<dbReference type="RefSeq" id="XP_035320372.1">
    <property type="nucleotide sequence ID" value="XM_035463541.1"/>
</dbReference>
<evidence type="ECO:0000256" key="1">
    <source>
        <dbReference type="ARBA" id="ARBA00022679"/>
    </source>
</evidence>
<feature type="compositionally biased region" description="Basic and acidic residues" evidence="2">
    <location>
        <begin position="998"/>
        <end position="1008"/>
    </location>
</feature>
<feature type="compositionally biased region" description="Basic and acidic residues" evidence="2">
    <location>
        <begin position="736"/>
        <end position="755"/>
    </location>
</feature>
<dbReference type="InterPro" id="IPR010610">
    <property type="entry name" value="EryCIII-like_C"/>
</dbReference>
<evidence type="ECO:0000259" key="4">
    <source>
        <dbReference type="Pfam" id="PF06722"/>
    </source>
</evidence>
<comment type="caution">
    <text evidence="5">The sequence shown here is derived from an EMBL/GenBank/DDBJ whole genome shotgun (WGS) entry which is preliminary data.</text>
</comment>
<dbReference type="OrthoDB" id="5835829at2759"/>
<dbReference type="InterPro" id="IPR004276">
    <property type="entry name" value="GlycoTrans_28_N"/>
</dbReference>
<reference evidence="5" key="1">
    <citation type="submission" date="2020-03" db="EMBL/GenBank/DDBJ databases">
        <title>Site-based positive gene gene selection in Geosmithia morbida across the United States reveals a broad range of putative effectors and factors for local host and environmental adapation.</title>
        <authorList>
            <person name="Onufrak A."/>
            <person name="Murdoch R.W."/>
            <person name="Gazis R."/>
            <person name="Huff M."/>
            <person name="Staton M."/>
            <person name="Klingeman W."/>
            <person name="Hadziabdic D."/>
        </authorList>
    </citation>
    <scope>NUCLEOTIDE SEQUENCE</scope>
    <source>
        <strain evidence="5">1262</strain>
    </source>
</reference>
<gene>
    <name evidence="5" type="ORF">GMORB2_1559</name>
</gene>
<feature type="compositionally biased region" description="Polar residues" evidence="2">
    <location>
        <begin position="704"/>
        <end position="714"/>
    </location>
</feature>
<dbReference type="SUPFAM" id="SSF53756">
    <property type="entry name" value="UDP-Glycosyltransferase/glycogen phosphorylase"/>
    <property type="match status" value="1"/>
</dbReference>
<keyword evidence="6" id="KW-1185">Reference proteome</keyword>
<dbReference type="SMART" id="SM00726">
    <property type="entry name" value="UIM"/>
    <property type="match status" value="5"/>
</dbReference>
<dbReference type="CDD" id="cd03784">
    <property type="entry name" value="GT1_Gtf-like"/>
    <property type="match status" value="1"/>
</dbReference>
<organism evidence="5 6">
    <name type="scientific">Geosmithia morbida</name>
    <dbReference type="NCBI Taxonomy" id="1094350"/>
    <lineage>
        <taxon>Eukaryota</taxon>
        <taxon>Fungi</taxon>
        <taxon>Dikarya</taxon>
        <taxon>Ascomycota</taxon>
        <taxon>Pezizomycotina</taxon>
        <taxon>Sordariomycetes</taxon>
        <taxon>Hypocreomycetidae</taxon>
        <taxon>Hypocreales</taxon>
        <taxon>Bionectriaceae</taxon>
        <taxon>Geosmithia</taxon>
    </lineage>
</organism>
<feature type="region of interest" description="Disordered" evidence="2">
    <location>
        <begin position="1"/>
        <end position="58"/>
    </location>
</feature>
<feature type="region of interest" description="Disordered" evidence="2">
    <location>
        <begin position="998"/>
        <end position="1022"/>
    </location>
</feature>
<feature type="region of interest" description="Disordered" evidence="2">
    <location>
        <begin position="946"/>
        <end position="966"/>
    </location>
</feature>
<dbReference type="PANTHER" id="PTHR48050:SF13">
    <property type="entry name" value="STEROL 3-BETA-GLUCOSYLTRANSFERASE UGT80A2"/>
    <property type="match status" value="1"/>
</dbReference>
<accession>A0A9P4YTE9</accession>
<feature type="region of interest" description="Disordered" evidence="2">
    <location>
        <begin position="1105"/>
        <end position="1248"/>
    </location>
</feature>
<proteinExistence type="predicted"/>
<feature type="region of interest" description="Disordered" evidence="2">
    <location>
        <begin position="670"/>
        <end position="769"/>
    </location>
</feature>
<dbReference type="AlphaFoldDB" id="A0A9P4YTE9"/>
<dbReference type="InterPro" id="IPR003903">
    <property type="entry name" value="UIM_dom"/>
</dbReference>
<feature type="domain" description="Erythromycin biosynthesis protein CIII-like C-terminal" evidence="4">
    <location>
        <begin position="460"/>
        <end position="554"/>
    </location>
</feature>
<feature type="compositionally biased region" description="Basic and acidic residues" evidence="2">
    <location>
        <begin position="1171"/>
        <end position="1233"/>
    </location>
</feature>
<dbReference type="Gene3D" id="3.40.50.2000">
    <property type="entry name" value="Glycogen Phosphorylase B"/>
    <property type="match status" value="2"/>
</dbReference>
<keyword evidence="1" id="KW-0808">Transferase</keyword>
<sequence length="1248" mass="134833">MSDAKLPTPEGGLSSRDAEALISDEAPISELEGQPASKPQQHDDPPPTYGESHSHMRFSQPGFEADASLTDAGRVSININTKNRRLADLLAPSIASQAAQDSGPTPSPAYIPPSLGGWPGQRPPTRLNVVVQIVGSRGDVQPFVALGKVLKDTYGHRVRIATHPTFKSFVEDSGLEFFSIGGDPAELMAFMVKHPGLMPGFDAIKSGEITRRRKGIADMILGCWRSCIESGDGSGPAPLSTTENIDLYNGIPRDDGRDPFVADAIIANPPSFAHIHIAEKLGIPLHMMFTMPWTPTRAFQHPLADIASTNADDVMTKYLSYTFVEMMTWQGLGDVINRFRTKVLDLSPLSLMWAPGLLNRLRIPYTYCWSPALIPKPNDWGSNIDISGFFFLDLASSFTPDPELGAFLEAGPPPVYIGFGSIVVDDPDAMTQMIFDAVKASGVRALVSKGWGGLGADDIGVPEGVFMLGNVPHDWLFQHVSCVVHHGGAGTTAAGIKAGKPTAVVPFFGDQPFWGSMISRAKAGPEPIAYKNLTAEKLAEAIKFCLKPETVQQAKIYGEKIREEKGTDVGGQSFHNHLDIDALRCSIAPSRTAIWRIRRSKVRLSGLAAAVLVKAGHLQYSDLKLYRSREYNTEDQPPDPISAATCSLVMDASGIGLAIADMPRELFKGRSRKTTEDEDSASTSPAETPQAGTASAAKNPGSHHASTPTDSQNPLRRESSSADAPSDGTAQTGKTSNDRLKTSRESSPRDKRPSPSREPSPSIGMDTAIGAGRSVGRIVTTGVKTPMNFCLGLAKGFRNIPRLYNDDTVRQPEKVTDFGSGIKVATKEFGFGLYDGISGLVTQPMRAAEKEGASGLIKGFGKGIGGLITKPAAGAWAVPAYTMQGVHAQVTKLFAKSNENYIITSRIIQSQRDLAASSAEERDDIVGRWSSGAIDRKTLDRLRKKDYAAQGSRSPSASAEPSSSSYIPHDLQTTIASARAGWMGKLSLLDERLRDERSKYNSRKEGKRPVTAATAAADQKASEDAEFEQAILASVSETSRGNPEEDAAVEDAIRQSVNAVRERGELPDPVMPAGDTVSSEKDPNIFEDKEYQITDEEYRDLIEKAIRESMVDGGPHFPQESGLSEAAGSARRHDDDGDFKRAMEESRKAAEPPAYQEQPPQHGDGNDDEAELQRAIEASRSEADREKREEEIVMDYVKKQSVAEEEIRKSRQETGKKSQDDDGDLERAIEESLRVSGKSAGEGSGSDS</sequence>
<evidence type="ECO:0000313" key="6">
    <source>
        <dbReference type="Proteomes" id="UP000749293"/>
    </source>
</evidence>
<dbReference type="Pfam" id="PF06722">
    <property type="entry name" value="EryCIII-like_C"/>
    <property type="match status" value="1"/>
</dbReference>
<dbReference type="GO" id="GO:0016906">
    <property type="term" value="F:sterol 3-beta-glucosyltransferase activity"/>
    <property type="evidence" value="ECO:0007669"/>
    <property type="project" value="UniProtKB-ARBA"/>
</dbReference>
<dbReference type="Pfam" id="PF03033">
    <property type="entry name" value="Glyco_transf_28"/>
    <property type="match status" value="1"/>
</dbReference>
<dbReference type="Gene3D" id="6.10.140.100">
    <property type="match status" value="1"/>
</dbReference>
<dbReference type="FunFam" id="3.40.50.2000:FF:000100">
    <property type="entry name" value="Glycosyltransferase family 1 protein"/>
    <property type="match status" value="1"/>
</dbReference>
<dbReference type="PANTHER" id="PTHR48050">
    <property type="entry name" value="STEROL 3-BETA-GLUCOSYLTRANSFERASE"/>
    <property type="match status" value="1"/>
</dbReference>
<dbReference type="InterPro" id="IPR050426">
    <property type="entry name" value="Glycosyltransferase_28"/>
</dbReference>
<feature type="region of interest" description="Disordered" evidence="2">
    <location>
        <begin position="1059"/>
        <end position="1092"/>
    </location>
</feature>
<feature type="domain" description="Glycosyltransferase family 28 N-terminal" evidence="3">
    <location>
        <begin position="129"/>
        <end position="189"/>
    </location>
</feature>
<feature type="compositionally biased region" description="Basic and acidic residues" evidence="2">
    <location>
        <begin position="1131"/>
        <end position="1150"/>
    </location>
</feature>
<dbReference type="InterPro" id="IPR002213">
    <property type="entry name" value="UDP_glucos_trans"/>
</dbReference>